<keyword evidence="1" id="KW-1133">Transmembrane helix</keyword>
<accession>A0A645JV06</accession>
<dbReference type="InterPro" id="IPR021560">
    <property type="entry name" value="DUF3021"/>
</dbReference>
<keyword evidence="1" id="KW-0472">Membrane</keyword>
<protein>
    <recommendedName>
        <fullName evidence="3">DUF3021 domain-containing protein</fullName>
    </recommendedName>
</protein>
<feature type="transmembrane region" description="Helical" evidence="1">
    <location>
        <begin position="50"/>
        <end position="76"/>
    </location>
</feature>
<evidence type="ECO:0000313" key="2">
    <source>
        <dbReference type="EMBL" id="MPN63073.1"/>
    </source>
</evidence>
<reference evidence="2" key="1">
    <citation type="submission" date="2019-08" db="EMBL/GenBank/DDBJ databases">
        <authorList>
            <person name="Kucharzyk K."/>
            <person name="Murdoch R.W."/>
            <person name="Higgins S."/>
            <person name="Loffler F."/>
        </authorList>
    </citation>
    <scope>NUCLEOTIDE SEQUENCE</scope>
</reference>
<gene>
    <name evidence="2" type="ORF">SDC9_210827</name>
</gene>
<feature type="transmembrane region" description="Helical" evidence="1">
    <location>
        <begin position="83"/>
        <end position="105"/>
    </location>
</feature>
<sequence length="119" mass="12727">MGLTIGSVVSTICLALMGGVNSTLMQVMAWLAASALCGVASMIYDIESLPLPLMIGLHAVLCFGIALATGSLLGYGEHFGSRLLLMLPIFIVIYLIISLGAWLYGRYCAKTTNERLEKK</sequence>
<proteinExistence type="predicted"/>
<comment type="caution">
    <text evidence="2">The sequence shown here is derived from an EMBL/GenBank/DDBJ whole genome shotgun (WGS) entry which is preliminary data.</text>
</comment>
<organism evidence="2">
    <name type="scientific">bioreactor metagenome</name>
    <dbReference type="NCBI Taxonomy" id="1076179"/>
    <lineage>
        <taxon>unclassified sequences</taxon>
        <taxon>metagenomes</taxon>
        <taxon>ecological metagenomes</taxon>
    </lineage>
</organism>
<name>A0A645JV06_9ZZZZ</name>
<evidence type="ECO:0008006" key="3">
    <source>
        <dbReference type="Google" id="ProtNLM"/>
    </source>
</evidence>
<dbReference type="Pfam" id="PF11457">
    <property type="entry name" value="DUF3021"/>
    <property type="match status" value="1"/>
</dbReference>
<evidence type="ECO:0000256" key="1">
    <source>
        <dbReference type="SAM" id="Phobius"/>
    </source>
</evidence>
<dbReference type="EMBL" id="VSSQ01141960">
    <property type="protein sequence ID" value="MPN63073.1"/>
    <property type="molecule type" value="Genomic_DNA"/>
</dbReference>
<dbReference type="AlphaFoldDB" id="A0A645JV06"/>
<keyword evidence="1" id="KW-0812">Transmembrane</keyword>